<gene>
    <name evidence="2" type="ORF">DPMN_085675</name>
</gene>
<protein>
    <submittedName>
        <fullName evidence="2">Uncharacterized protein</fullName>
    </submittedName>
</protein>
<comment type="caution">
    <text evidence="2">The sequence shown here is derived from an EMBL/GenBank/DDBJ whole genome shotgun (WGS) entry which is preliminary data.</text>
</comment>
<evidence type="ECO:0000313" key="2">
    <source>
        <dbReference type="EMBL" id="KAH3698156.1"/>
    </source>
</evidence>
<feature type="region of interest" description="Disordered" evidence="1">
    <location>
        <begin position="59"/>
        <end position="116"/>
    </location>
</feature>
<dbReference type="EMBL" id="JAIWYP010000016">
    <property type="protein sequence ID" value="KAH3698156.1"/>
    <property type="molecule type" value="Genomic_DNA"/>
</dbReference>
<name>A0A9D3YG68_DREPO</name>
<accession>A0A9D3YG68</accession>
<feature type="compositionally biased region" description="Basic and acidic residues" evidence="1">
    <location>
        <begin position="59"/>
        <end position="81"/>
    </location>
</feature>
<keyword evidence="3" id="KW-1185">Reference proteome</keyword>
<dbReference type="Proteomes" id="UP000828390">
    <property type="component" value="Unassembled WGS sequence"/>
</dbReference>
<reference evidence="2" key="1">
    <citation type="journal article" date="2019" name="bioRxiv">
        <title>The Genome of the Zebra Mussel, Dreissena polymorpha: A Resource for Invasive Species Research.</title>
        <authorList>
            <person name="McCartney M.A."/>
            <person name="Auch B."/>
            <person name="Kono T."/>
            <person name="Mallez S."/>
            <person name="Zhang Y."/>
            <person name="Obille A."/>
            <person name="Becker A."/>
            <person name="Abrahante J.E."/>
            <person name="Garbe J."/>
            <person name="Badalamenti J.P."/>
            <person name="Herman A."/>
            <person name="Mangelson H."/>
            <person name="Liachko I."/>
            <person name="Sullivan S."/>
            <person name="Sone E.D."/>
            <person name="Koren S."/>
            <person name="Silverstein K.A.T."/>
            <person name="Beckman K.B."/>
            <person name="Gohl D.M."/>
        </authorList>
    </citation>
    <scope>NUCLEOTIDE SEQUENCE</scope>
    <source>
        <strain evidence="2">Duluth1</strain>
        <tissue evidence="2">Whole animal</tissue>
    </source>
</reference>
<proteinExistence type="predicted"/>
<evidence type="ECO:0000313" key="3">
    <source>
        <dbReference type="Proteomes" id="UP000828390"/>
    </source>
</evidence>
<evidence type="ECO:0000256" key="1">
    <source>
        <dbReference type="SAM" id="MobiDB-lite"/>
    </source>
</evidence>
<dbReference type="AlphaFoldDB" id="A0A9D3YG68"/>
<sequence>MVLGMETGDRSLPELVLNGDKDDNVNILYKKFQLRSGLILAVLQNEHFRLKMLYKEKKMTSAQRERLEETEKRWDNDHDCTEPIYPKSRSSARSTRNSHSEDIIAAGKPDAAEQGV</sequence>
<organism evidence="2 3">
    <name type="scientific">Dreissena polymorpha</name>
    <name type="common">Zebra mussel</name>
    <name type="synonym">Mytilus polymorpha</name>
    <dbReference type="NCBI Taxonomy" id="45954"/>
    <lineage>
        <taxon>Eukaryota</taxon>
        <taxon>Metazoa</taxon>
        <taxon>Spiralia</taxon>
        <taxon>Lophotrochozoa</taxon>
        <taxon>Mollusca</taxon>
        <taxon>Bivalvia</taxon>
        <taxon>Autobranchia</taxon>
        <taxon>Heteroconchia</taxon>
        <taxon>Euheterodonta</taxon>
        <taxon>Imparidentia</taxon>
        <taxon>Neoheterodontei</taxon>
        <taxon>Myida</taxon>
        <taxon>Dreissenoidea</taxon>
        <taxon>Dreissenidae</taxon>
        <taxon>Dreissena</taxon>
    </lineage>
</organism>
<feature type="compositionally biased region" description="Polar residues" evidence="1">
    <location>
        <begin position="88"/>
        <end position="97"/>
    </location>
</feature>
<reference evidence="2" key="2">
    <citation type="submission" date="2020-11" db="EMBL/GenBank/DDBJ databases">
        <authorList>
            <person name="McCartney M.A."/>
            <person name="Auch B."/>
            <person name="Kono T."/>
            <person name="Mallez S."/>
            <person name="Becker A."/>
            <person name="Gohl D.M."/>
            <person name="Silverstein K.A.T."/>
            <person name="Koren S."/>
            <person name="Bechman K.B."/>
            <person name="Herman A."/>
            <person name="Abrahante J.E."/>
            <person name="Garbe J."/>
        </authorList>
    </citation>
    <scope>NUCLEOTIDE SEQUENCE</scope>
    <source>
        <strain evidence="2">Duluth1</strain>
        <tissue evidence="2">Whole animal</tissue>
    </source>
</reference>